<evidence type="ECO:0000256" key="1">
    <source>
        <dbReference type="SAM" id="MobiDB-lite"/>
    </source>
</evidence>
<feature type="compositionally biased region" description="Polar residues" evidence="1">
    <location>
        <begin position="448"/>
        <end position="458"/>
    </location>
</feature>
<feature type="compositionally biased region" description="Polar residues" evidence="1">
    <location>
        <begin position="594"/>
        <end position="603"/>
    </location>
</feature>
<feature type="region of interest" description="Disordered" evidence="1">
    <location>
        <begin position="125"/>
        <end position="236"/>
    </location>
</feature>
<feature type="region of interest" description="Disordered" evidence="1">
    <location>
        <begin position="1"/>
        <end position="103"/>
    </location>
</feature>
<feature type="region of interest" description="Disordered" evidence="1">
    <location>
        <begin position="565"/>
        <end position="713"/>
    </location>
</feature>
<protein>
    <submittedName>
        <fullName evidence="2">Uncharacterized protein</fullName>
    </submittedName>
</protein>
<gene>
    <name evidence="2" type="ORF">OFUS_LOCUS16070</name>
</gene>
<dbReference type="PANTHER" id="PTHR14917:SF4">
    <property type="entry name" value="SPERMATOGENESIS-ASSOCIATED 7"/>
    <property type="match status" value="1"/>
</dbReference>
<dbReference type="GO" id="GO:0036064">
    <property type="term" value="C:ciliary basal body"/>
    <property type="evidence" value="ECO:0007669"/>
    <property type="project" value="TreeGrafter"/>
</dbReference>
<evidence type="ECO:0000313" key="3">
    <source>
        <dbReference type="Proteomes" id="UP000749559"/>
    </source>
</evidence>
<proteinExistence type="predicted"/>
<feature type="compositionally biased region" description="Low complexity" evidence="1">
    <location>
        <begin position="623"/>
        <end position="635"/>
    </location>
</feature>
<feature type="compositionally biased region" description="Basic residues" evidence="1">
    <location>
        <begin position="667"/>
        <end position="679"/>
    </location>
</feature>
<dbReference type="OrthoDB" id="6263678at2759"/>
<dbReference type="EMBL" id="CAIIXF020000008">
    <property type="protein sequence ID" value="CAH1790916.1"/>
    <property type="molecule type" value="Genomic_DNA"/>
</dbReference>
<dbReference type="PANTHER" id="PTHR14917">
    <property type="entry name" value="SPERMATOGENESIS-ASSOCIATED PROTEIN 7"/>
    <property type="match status" value="1"/>
</dbReference>
<feature type="compositionally biased region" description="Polar residues" evidence="1">
    <location>
        <begin position="284"/>
        <end position="341"/>
    </location>
</feature>
<feature type="compositionally biased region" description="Polar residues" evidence="1">
    <location>
        <begin position="125"/>
        <end position="144"/>
    </location>
</feature>
<dbReference type="Pfam" id="PF15244">
    <property type="entry name" value="HSD3"/>
    <property type="match status" value="3"/>
</dbReference>
<sequence length="713" mass="80799">MSKTSTRNGSAGKTGPKGHMTLKSSPFAPTQNKLQSQYMIQDHMNAHYRMIDRAKPTVDMTPPKSWGISQKVRDQSKREVSKSAPKMKKPSSRTNSRQSLRDFENEIFFDEQFEDTVQGQNYDTSYFDQYQDNPPNGTMQNTQNGGFGTYRSRTAGSVLSRPTSSIARKQQSADILDKRAHKFVEPQKPFTPRTLKSTRASKLSGFKYYNPPKRKDKQGPGAKNSLEPSRAETPLTEEYYQDTLDETLQSRAFEILKQRNASPGGVPPLDISMDTDNLKWLKKQASQAEARLSQNGTLKTSQRPYNNDRLTPDTYNKKQLNTTDTYNRTQLNNTSSNSLYDTSRWVETHTPKPDSRPMSKSSTTMERVTDEEEEMRYLEFVSDVTNDILARGIFTNRVLLQVFEKHVQQRKGELKISRMRTLLNQLREDLGIIEAPTNDPEDVGMATQRDSSNYNNVSYRPKSDDNKPTYGHKSKSRKSNAYDDLDTDSMNKSNNNIEAKVYNGVPEHQVKDVFNMRTLDPVEEHSDIISESIHSEVKSNFSKPKSILEQKDYLLNDFDQSMNGSIVSNGSSTMKPKPTPRKRASKDATLIDSPRSNVDTSMKISDLDGFETKSTKSDKTIKSSKSVKSIQSQKSSKQHEEIDELGHNMTYISLDDEADNIETQSHKSGKSNASKKKSVKQGFDPSSDNEFSEVDFEPESVNDDTNLPGLDDF</sequence>
<feature type="compositionally biased region" description="Polar residues" evidence="1">
    <location>
        <begin position="151"/>
        <end position="173"/>
    </location>
</feature>
<feature type="compositionally biased region" description="Acidic residues" evidence="1">
    <location>
        <begin position="690"/>
        <end position="702"/>
    </location>
</feature>
<feature type="compositionally biased region" description="Basic and acidic residues" evidence="1">
    <location>
        <begin position="610"/>
        <end position="621"/>
    </location>
</feature>
<dbReference type="InterPro" id="IPR029357">
    <property type="entry name" value="SPATA7"/>
</dbReference>
<feature type="compositionally biased region" description="Polar residues" evidence="1">
    <location>
        <begin position="565"/>
        <end position="574"/>
    </location>
</feature>
<accession>A0A8J1U6K0</accession>
<feature type="compositionally biased region" description="Polar residues" evidence="1">
    <location>
        <begin position="1"/>
        <end position="11"/>
    </location>
</feature>
<comment type="caution">
    <text evidence="2">The sequence shown here is derived from an EMBL/GenBank/DDBJ whole genome shotgun (WGS) entry which is preliminary data.</text>
</comment>
<dbReference type="GO" id="GO:0000226">
    <property type="term" value="P:microtubule cytoskeleton organization"/>
    <property type="evidence" value="ECO:0007669"/>
    <property type="project" value="TreeGrafter"/>
</dbReference>
<organism evidence="2 3">
    <name type="scientific">Owenia fusiformis</name>
    <name type="common">Polychaete worm</name>
    <dbReference type="NCBI Taxonomy" id="6347"/>
    <lineage>
        <taxon>Eukaryota</taxon>
        <taxon>Metazoa</taxon>
        <taxon>Spiralia</taxon>
        <taxon>Lophotrochozoa</taxon>
        <taxon>Annelida</taxon>
        <taxon>Polychaeta</taxon>
        <taxon>Sedentaria</taxon>
        <taxon>Canalipalpata</taxon>
        <taxon>Sabellida</taxon>
        <taxon>Oweniida</taxon>
        <taxon>Oweniidae</taxon>
        <taxon>Owenia</taxon>
    </lineage>
</organism>
<feature type="compositionally biased region" description="Polar residues" evidence="1">
    <location>
        <begin position="22"/>
        <end position="39"/>
    </location>
</feature>
<dbReference type="AlphaFoldDB" id="A0A8J1U6K0"/>
<feature type="region of interest" description="Disordered" evidence="1">
    <location>
        <begin position="284"/>
        <end position="370"/>
    </location>
</feature>
<keyword evidence="3" id="KW-1185">Reference proteome</keyword>
<dbReference type="GO" id="GO:0005930">
    <property type="term" value="C:axoneme"/>
    <property type="evidence" value="ECO:0007669"/>
    <property type="project" value="TreeGrafter"/>
</dbReference>
<feature type="region of interest" description="Disordered" evidence="1">
    <location>
        <begin position="435"/>
        <end position="492"/>
    </location>
</feature>
<reference evidence="2" key="1">
    <citation type="submission" date="2022-03" db="EMBL/GenBank/DDBJ databases">
        <authorList>
            <person name="Martin C."/>
        </authorList>
    </citation>
    <scope>NUCLEOTIDE SEQUENCE</scope>
</reference>
<feature type="compositionally biased region" description="Basic and acidic residues" evidence="1">
    <location>
        <begin position="71"/>
        <end position="81"/>
    </location>
</feature>
<feature type="compositionally biased region" description="Basic and acidic residues" evidence="1">
    <location>
        <begin position="175"/>
        <end position="185"/>
    </location>
</feature>
<dbReference type="Proteomes" id="UP000749559">
    <property type="component" value="Unassembled WGS sequence"/>
</dbReference>
<feature type="compositionally biased region" description="Basic and acidic residues" evidence="1">
    <location>
        <begin position="344"/>
        <end position="357"/>
    </location>
</feature>
<evidence type="ECO:0000313" key="2">
    <source>
        <dbReference type="EMBL" id="CAH1790916.1"/>
    </source>
</evidence>
<name>A0A8J1U6K0_OWEFU</name>
<feature type="compositionally biased region" description="Basic and acidic residues" evidence="1">
    <location>
        <begin position="637"/>
        <end position="646"/>
    </location>
</feature>